<reference evidence="1 2" key="1">
    <citation type="submission" date="2021-04" db="EMBL/GenBank/DDBJ databases">
        <title>Draft genome sequence of Paenibacillus cisolokensis, LC2-13A.</title>
        <authorList>
            <person name="Uke A."/>
            <person name="Chhe C."/>
            <person name="Baramee S."/>
            <person name="Kosugi A."/>
        </authorList>
    </citation>
    <scope>NUCLEOTIDE SEQUENCE [LARGE SCALE GENOMIC DNA]</scope>
    <source>
        <strain evidence="1 2">LC2-13A</strain>
    </source>
</reference>
<evidence type="ECO:0000313" key="2">
    <source>
        <dbReference type="Proteomes" id="UP000680304"/>
    </source>
</evidence>
<accession>A0ABQ4N622</accession>
<comment type="caution">
    <text evidence="1">The sequence shown here is derived from an EMBL/GenBank/DDBJ whole genome shotgun (WGS) entry which is preliminary data.</text>
</comment>
<evidence type="ECO:0000313" key="1">
    <source>
        <dbReference type="EMBL" id="GIQ63668.1"/>
    </source>
</evidence>
<name>A0ABQ4N622_9BACL</name>
<dbReference type="Proteomes" id="UP000680304">
    <property type="component" value="Unassembled WGS sequence"/>
</dbReference>
<proteinExistence type="predicted"/>
<gene>
    <name evidence="1" type="ORF">PACILC2_22360</name>
</gene>
<keyword evidence="2" id="KW-1185">Reference proteome</keyword>
<sequence length="78" mass="8892">MNETFCVGIFEKDYWISGLGDFVAWLNEEQRKCVPKGPCGQSFLVTSGLIGLMAKYPTFEAAYEAWRREAENYGNKTK</sequence>
<organism evidence="1 2">
    <name type="scientific">Paenibacillus cisolokensis</name>
    <dbReference type="NCBI Taxonomy" id="1658519"/>
    <lineage>
        <taxon>Bacteria</taxon>
        <taxon>Bacillati</taxon>
        <taxon>Bacillota</taxon>
        <taxon>Bacilli</taxon>
        <taxon>Bacillales</taxon>
        <taxon>Paenibacillaceae</taxon>
        <taxon>Paenibacillus</taxon>
    </lineage>
</organism>
<protein>
    <submittedName>
        <fullName evidence="1">Uncharacterized protein</fullName>
    </submittedName>
</protein>
<dbReference type="EMBL" id="BOVJ01000068">
    <property type="protein sequence ID" value="GIQ63668.1"/>
    <property type="molecule type" value="Genomic_DNA"/>
</dbReference>